<keyword evidence="3" id="KW-1185">Reference proteome</keyword>
<keyword evidence="1" id="KW-0812">Transmembrane</keyword>
<reference evidence="2" key="2">
    <citation type="submission" date="2022-01" db="EMBL/GenBank/DDBJ databases">
        <authorList>
            <person name="Yamashiro T."/>
            <person name="Shiraishi A."/>
            <person name="Satake H."/>
            <person name="Nakayama K."/>
        </authorList>
    </citation>
    <scope>NUCLEOTIDE SEQUENCE</scope>
</reference>
<proteinExistence type="predicted"/>
<keyword evidence="1" id="KW-0472">Membrane</keyword>
<keyword evidence="1" id="KW-1133">Transmembrane helix</keyword>
<name>A0ABQ5BS39_9ASTR</name>
<comment type="caution">
    <text evidence="2">The sequence shown here is derived from an EMBL/GenBank/DDBJ whole genome shotgun (WGS) entry which is preliminary data.</text>
</comment>
<evidence type="ECO:0000256" key="1">
    <source>
        <dbReference type="SAM" id="Phobius"/>
    </source>
</evidence>
<sequence length="126" mass="13880">MLFSGRVGEVSGWRGVGDGGPVVIGVGFAALFSFSLLLRYGKRAHRLQTSMKALASVLLLMLLLYDSDYFKEKCFQLPLPLFLKSVVFSKSADTFYPHVSGTSLLDHSLLKCLDFTLITGREIVDS</sequence>
<accession>A0ABQ5BS39</accession>
<evidence type="ECO:0000313" key="3">
    <source>
        <dbReference type="Proteomes" id="UP001151760"/>
    </source>
</evidence>
<reference evidence="2" key="1">
    <citation type="journal article" date="2022" name="Int. J. Mol. Sci.">
        <title>Draft Genome of Tanacetum Coccineum: Genomic Comparison of Closely Related Tanacetum-Family Plants.</title>
        <authorList>
            <person name="Yamashiro T."/>
            <person name="Shiraishi A."/>
            <person name="Nakayama K."/>
            <person name="Satake H."/>
        </authorList>
    </citation>
    <scope>NUCLEOTIDE SEQUENCE</scope>
</reference>
<gene>
    <name evidence="2" type="ORF">Tco_0876371</name>
</gene>
<dbReference type="EMBL" id="BQNB010013577">
    <property type="protein sequence ID" value="GJT17665.1"/>
    <property type="molecule type" value="Genomic_DNA"/>
</dbReference>
<protein>
    <submittedName>
        <fullName evidence="2">Uncharacterized protein</fullName>
    </submittedName>
</protein>
<organism evidence="2 3">
    <name type="scientific">Tanacetum coccineum</name>
    <dbReference type="NCBI Taxonomy" id="301880"/>
    <lineage>
        <taxon>Eukaryota</taxon>
        <taxon>Viridiplantae</taxon>
        <taxon>Streptophyta</taxon>
        <taxon>Embryophyta</taxon>
        <taxon>Tracheophyta</taxon>
        <taxon>Spermatophyta</taxon>
        <taxon>Magnoliopsida</taxon>
        <taxon>eudicotyledons</taxon>
        <taxon>Gunneridae</taxon>
        <taxon>Pentapetalae</taxon>
        <taxon>asterids</taxon>
        <taxon>campanulids</taxon>
        <taxon>Asterales</taxon>
        <taxon>Asteraceae</taxon>
        <taxon>Asteroideae</taxon>
        <taxon>Anthemideae</taxon>
        <taxon>Anthemidinae</taxon>
        <taxon>Tanacetum</taxon>
    </lineage>
</organism>
<feature type="transmembrane region" description="Helical" evidence="1">
    <location>
        <begin position="20"/>
        <end position="41"/>
    </location>
</feature>
<dbReference type="Proteomes" id="UP001151760">
    <property type="component" value="Unassembled WGS sequence"/>
</dbReference>
<evidence type="ECO:0000313" key="2">
    <source>
        <dbReference type="EMBL" id="GJT17665.1"/>
    </source>
</evidence>